<evidence type="ECO:0000313" key="2">
    <source>
        <dbReference type="Proteomes" id="UP000198647"/>
    </source>
</evidence>
<sequence>MISKFEVDLKVEKEVVKFVDKYSCARINHDFERTLDRTRQH</sequence>
<comment type="caution">
    <text evidence="1">The sequence shown here is derived from an EMBL/GenBank/DDBJ whole genome shotgun (WGS) entry which is preliminary data.</text>
</comment>
<protein>
    <recommendedName>
        <fullName evidence="3">Transposase</fullName>
    </recommendedName>
</protein>
<proteinExistence type="predicted"/>
<organism evidence="1 2">
    <name type="scientific">Salimicrobium album</name>
    <dbReference type="NCBI Taxonomy" id="50717"/>
    <lineage>
        <taxon>Bacteria</taxon>
        <taxon>Bacillati</taxon>
        <taxon>Bacillota</taxon>
        <taxon>Bacilli</taxon>
        <taxon>Bacillales</taxon>
        <taxon>Bacillaceae</taxon>
        <taxon>Salimicrobium</taxon>
    </lineage>
</organism>
<dbReference type="EMBL" id="FNOS01000002">
    <property type="protein sequence ID" value="SDX73355.1"/>
    <property type="molecule type" value="Genomic_DNA"/>
</dbReference>
<evidence type="ECO:0000313" key="1">
    <source>
        <dbReference type="EMBL" id="SDX73355.1"/>
    </source>
</evidence>
<keyword evidence="2" id="KW-1185">Reference proteome</keyword>
<accession>A0A1H3E3W1</accession>
<evidence type="ECO:0008006" key="3">
    <source>
        <dbReference type="Google" id="ProtNLM"/>
    </source>
</evidence>
<name>A0A1H3E3W1_9BACI</name>
<gene>
    <name evidence="1" type="ORF">SAMN04488081_1236</name>
</gene>
<reference evidence="1 2" key="1">
    <citation type="submission" date="2016-10" db="EMBL/GenBank/DDBJ databases">
        <authorList>
            <person name="Varghese N."/>
            <person name="Submissions S."/>
        </authorList>
    </citation>
    <scope>NUCLEOTIDE SEQUENCE [LARGE SCALE GENOMIC DNA]</scope>
    <source>
        <strain evidence="1 2">DSM 20748</strain>
    </source>
</reference>
<dbReference type="Proteomes" id="UP000198647">
    <property type="component" value="Unassembled WGS sequence"/>
</dbReference>